<feature type="transmembrane region" description="Helical" evidence="11">
    <location>
        <begin position="297"/>
        <end position="319"/>
    </location>
</feature>
<keyword evidence="10" id="KW-0739">Sodium transport</keyword>
<evidence type="ECO:0000259" key="12">
    <source>
        <dbReference type="Pfam" id="PF00999"/>
    </source>
</evidence>
<dbReference type="Proteomes" id="UP000294321">
    <property type="component" value="Chromosome"/>
</dbReference>
<evidence type="ECO:0000256" key="6">
    <source>
        <dbReference type="ARBA" id="ARBA00022989"/>
    </source>
</evidence>
<feature type="transmembrane region" description="Helical" evidence="11">
    <location>
        <begin position="145"/>
        <end position="167"/>
    </location>
</feature>
<feature type="transmembrane region" description="Helical" evidence="11">
    <location>
        <begin position="47"/>
        <end position="68"/>
    </location>
</feature>
<sequence>MKMLLVICLILTFAIVMRQLSLRLGLPTVVGELIAGVLLGPAILNWVQYNGIISEFANLGVICLMFIAGLESDLKLLERYFKPSIVVASVGAMFPMIAFPIIGYLAGLSISKALFLGVTFSATSVSISVEVLVEMHRLKTKEGITILGAAVADDITSVVLLGIVSTLTHQNVTGSKIQSFGLVVAMVAQIAYFILIWLLIKWAVPKVINWVQPFKFANRSKALISLIFCFGLSCLAEVTGLSSITGAFFAGLAISSTCWKQAVQSQILPFGHLLFIPVFFISIGLEMSIIGIVNDWGLLIILVITAILTKFLGAGTGALSCRYSFQSATIIGSGMISRGEVALIIAQLGYVHNLLSTDLYSTIISAIIITTILAPVIMKKLA</sequence>
<dbReference type="InterPro" id="IPR006153">
    <property type="entry name" value="Cation/H_exchanger_TM"/>
</dbReference>
<evidence type="ECO:0000256" key="9">
    <source>
        <dbReference type="ARBA" id="ARBA00023136"/>
    </source>
</evidence>
<name>A0A4P6ZLP8_9LACO</name>
<feature type="transmembrane region" description="Helical" evidence="11">
    <location>
        <begin position="113"/>
        <end position="133"/>
    </location>
</feature>
<evidence type="ECO:0000256" key="1">
    <source>
        <dbReference type="ARBA" id="ARBA00004141"/>
    </source>
</evidence>
<dbReference type="GO" id="GO:1902600">
    <property type="term" value="P:proton transmembrane transport"/>
    <property type="evidence" value="ECO:0007669"/>
    <property type="project" value="InterPro"/>
</dbReference>
<dbReference type="GO" id="GO:0016020">
    <property type="term" value="C:membrane"/>
    <property type="evidence" value="ECO:0007669"/>
    <property type="project" value="UniProtKB-SubCell"/>
</dbReference>
<keyword evidence="9 11" id="KW-0472">Membrane</keyword>
<dbReference type="Pfam" id="PF00999">
    <property type="entry name" value="Na_H_Exchanger"/>
    <property type="match status" value="1"/>
</dbReference>
<keyword evidence="6 11" id="KW-1133">Transmembrane helix</keyword>
<feature type="transmembrane region" description="Helical" evidence="11">
    <location>
        <begin position="266"/>
        <end position="285"/>
    </location>
</feature>
<evidence type="ECO:0000256" key="11">
    <source>
        <dbReference type="SAM" id="Phobius"/>
    </source>
</evidence>
<dbReference type="KEGG" id="lji:ELX58_06670"/>
<dbReference type="InterPro" id="IPR038770">
    <property type="entry name" value="Na+/solute_symporter_sf"/>
</dbReference>
<dbReference type="RefSeq" id="WP_133442343.1">
    <property type="nucleotide sequence ID" value="NZ_CP034726.1"/>
</dbReference>
<keyword evidence="5 11" id="KW-0812">Transmembrane</keyword>
<evidence type="ECO:0000256" key="3">
    <source>
        <dbReference type="ARBA" id="ARBA00022448"/>
    </source>
</evidence>
<feature type="transmembrane region" description="Helical" evidence="11">
    <location>
        <begin position="179"/>
        <end position="200"/>
    </location>
</feature>
<comment type="subcellular location">
    <subcellularLocation>
        <location evidence="1">Membrane</location>
        <topology evidence="1">Multi-pass membrane protein</topology>
    </subcellularLocation>
</comment>
<feature type="transmembrane region" description="Helical" evidence="11">
    <location>
        <begin position="359"/>
        <end position="378"/>
    </location>
</feature>
<proteinExistence type="inferred from homology"/>
<dbReference type="OrthoDB" id="9793589at2"/>
<feature type="transmembrane region" description="Helical" evidence="11">
    <location>
        <begin position="221"/>
        <end position="254"/>
    </location>
</feature>
<reference evidence="14" key="1">
    <citation type="submission" date="2018-12" db="EMBL/GenBank/DDBJ databases">
        <title>A new species of lactobacillus.</title>
        <authorList>
            <person name="Jian Y."/>
            <person name="Xin L."/>
            <person name="Hong Z.J."/>
            <person name="Ming L.Z."/>
            <person name="Hong X.Z."/>
        </authorList>
    </citation>
    <scope>NUCLEOTIDE SEQUENCE [LARGE SCALE GENOMIC DNA]</scope>
    <source>
        <strain evidence="14">HSLZ-75</strain>
    </source>
</reference>
<dbReference type="GO" id="GO:0006814">
    <property type="term" value="P:sodium ion transport"/>
    <property type="evidence" value="ECO:0007669"/>
    <property type="project" value="UniProtKB-KW"/>
</dbReference>
<keyword evidence="3" id="KW-0813">Transport</keyword>
<feature type="transmembrane region" description="Helical" evidence="11">
    <location>
        <begin position="80"/>
        <end position="107"/>
    </location>
</feature>
<evidence type="ECO:0000256" key="10">
    <source>
        <dbReference type="ARBA" id="ARBA00023201"/>
    </source>
</evidence>
<dbReference type="Gene3D" id="1.20.1530.20">
    <property type="match status" value="1"/>
</dbReference>
<protein>
    <submittedName>
        <fullName evidence="13">Cation:proton antiporter</fullName>
    </submittedName>
</protein>
<dbReference type="AlphaFoldDB" id="A0A4P6ZLP8"/>
<evidence type="ECO:0000256" key="8">
    <source>
        <dbReference type="ARBA" id="ARBA00023065"/>
    </source>
</evidence>
<evidence type="ECO:0000313" key="13">
    <source>
        <dbReference type="EMBL" id="QBP18785.1"/>
    </source>
</evidence>
<evidence type="ECO:0000313" key="14">
    <source>
        <dbReference type="Proteomes" id="UP000294321"/>
    </source>
</evidence>
<keyword evidence="8" id="KW-0406">Ion transport</keyword>
<dbReference type="EMBL" id="CP034726">
    <property type="protein sequence ID" value="QBP18785.1"/>
    <property type="molecule type" value="Genomic_DNA"/>
</dbReference>
<accession>A0A4P6ZLP8</accession>
<comment type="similarity">
    <text evidence="2">Belongs to the monovalent cation:proton antiporter 2 (CPA2) transporter (TC 2.A.37) family.</text>
</comment>
<evidence type="ECO:0000256" key="7">
    <source>
        <dbReference type="ARBA" id="ARBA00023053"/>
    </source>
</evidence>
<keyword evidence="7" id="KW-0915">Sodium</keyword>
<dbReference type="PANTHER" id="PTHR43562">
    <property type="entry name" value="NAPA-TYPE SODIUM/HYDROGEN ANTIPORTER"/>
    <property type="match status" value="1"/>
</dbReference>
<evidence type="ECO:0000256" key="2">
    <source>
        <dbReference type="ARBA" id="ARBA00005551"/>
    </source>
</evidence>
<evidence type="ECO:0000256" key="4">
    <source>
        <dbReference type="ARBA" id="ARBA00022449"/>
    </source>
</evidence>
<evidence type="ECO:0000256" key="5">
    <source>
        <dbReference type="ARBA" id="ARBA00022692"/>
    </source>
</evidence>
<organism evidence="13 14">
    <name type="scientific">Acetilactobacillus jinshanensis</name>
    <dbReference type="NCBI Taxonomy" id="1720083"/>
    <lineage>
        <taxon>Bacteria</taxon>
        <taxon>Bacillati</taxon>
        <taxon>Bacillota</taxon>
        <taxon>Bacilli</taxon>
        <taxon>Lactobacillales</taxon>
        <taxon>Lactobacillaceae</taxon>
        <taxon>Acetilactobacillus</taxon>
    </lineage>
</organism>
<dbReference type="PANTHER" id="PTHR43562:SF3">
    <property type="entry name" value="SODIUM ION_PROTON EXCHANGER (EUROFUNG)"/>
    <property type="match status" value="1"/>
</dbReference>
<dbReference type="GO" id="GO:0015297">
    <property type="term" value="F:antiporter activity"/>
    <property type="evidence" value="ECO:0007669"/>
    <property type="project" value="UniProtKB-KW"/>
</dbReference>
<gene>
    <name evidence="13" type="ORF">ELX58_06670</name>
</gene>
<keyword evidence="14" id="KW-1185">Reference proteome</keyword>
<keyword evidence="4" id="KW-0050">Antiport</keyword>
<feature type="domain" description="Cation/H+ exchanger transmembrane" evidence="12">
    <location>
        <begin position="13"/>
        <end position="378"/>
    </location>
</feature>